<dbReference type="AlphaFoldDB" id="A0A177TY23"/>
<dbReference type="EMBL" id="LWDF02000123">
    <property type="protein sequence ID" value="KAE8257162.1"/>
    <property type="molecule type" value="Genomic_DNA"/>
</dbReference>
<feature type="region of interest" description="Disordered" evidence="1">
    <location>
        <begin position="122"/>
        <end position="203"/>
    </location>
</feature>
<proteinExistence type="predicted"/>
<accession>A0A177TY23</accession>
<reference evidence="2" key="2">
    <citation type="journal article" date="2019" name="IMA Fungus">
        <title>Genome sequencing and comparison of five Tilletia species to identify candidate genes for the detection of regulated species infecting wheat.</title>
        <authorList>
            <person name="Nguyen H.D.T."/>
            <person name="Sultana T."/>
            <person name="Kesanakurti P."/>
            <person name="Hambleton S."/>
        </authorList>
    </citation>
    <scope>NUCLEOTIDE SEQUENCE</scope>
    <source>
        <strain evidence="2">DAOMC 236416</strain>
    </source>
</reference>
<gene>
    <name evidence="2" type="ORF">A4X13_0g2551</name>
</gene>
<sequence>MSSLSPNAAALLAVIRHGRRASRPPQVESRSSEGAMDRLTSALLAHGAHIALQAQAPAQQQQHQQEGSVQLNAHLAQLTSTMETHLRSLEAQQSRIDAVAHGIQSQLALMNQTLANAAMQHQQQQFQARAQASGRSSSLHRRGSSSLSARRTRNMACAQAQAHERITVGSKRSYAEAQEDSQPPLRKRRMLLEIDPPQTNGSL</sequence>
<name>A0A177TY23_9BASI</name>
<evidence type="ECO:0000313" key="3">
    <source>
        <dbReference type="Proteomes" id="UP000077521"/>
    </source>
</evidence>
<evidence type="ECO:0008006" key="4">
    <source>
        <dbReference type="Google" id="ProtNLM"/>
    </source>
</evidence>
<reference evidence="2" key="1">
    <citation type="submission" date="2016-04" db="EMBL/GenBank/DDBJ databases">
        <authorList>
            <person name="Nguyen H.D."/>
            <person name="Samba Siva P."/>
            <person name="Cullis J."/>
            <person name="Levesque C.A."/>
            <person name="Hambleton S."/>
        </authorList>
    </citation>
    <scope>NUCLEOTIDE SEQUENCE</scope>
    <source>
        <strain evidence="2">DAOMC 236416</strain>
    </source>
</reference>
<comment type="caution">
    <text evidence="2">The sequence shown here is derived from an EMBL/GenBank/DDBJ whole genome shotgun (WGS) entry which is preliminary data.</text>
</comment>
<evidence type="ECO:0000313" key="2">
    <source>
        <dbReference type="EMBL" id="KAE8257162.1"/>
    </source>
</evidence>
<dbReference type="Proteomes" id="UP000077521">
    <property type="component" value="Unassembled WGS sequence"/>
</dbReference>
<organism evidence="2 3">
    <name type="scientific">Tilletia indica</name>
    <dbReference type="NCBI Taxonomy" id="43049"/>
    <lineage>
        <taxon>Eukaryota</taxon>
        <taxon>Fungi</taxon>
        <taxon>Dikarya</taxon>
        <taxon>Basidiomycota</taxon>
        <taxon>Ustilaginomycotina</taxon>
        <taxon>Exobasidiomycetes</taxon>
        <taxon>Tilletiales</taxon>
        <taxon>Tilletiaceae</taxon>
        <taxon>Tilletia</taxon>
    </lineage>
</organism>
<feature type="compositionally biased region" description="Low complexity" evidence="1">
    <location>
        <begin position="122"/>
        <end position="137"/>
    </location>
</feature>
<evidence type="ECO:0000256" key="1">
    <source>
        <dbReference type="SAM" id="MobiDB-lite"/>
    </source>
</evidence>
<protein>
    <recommendedName>
        <fullName evidence="4">Shugoshin C-terminal domain-containing protein</fullName>
    </recommendedName>
</protein>
<keyword evidence="3" id="KW-1185">Reference proteome</keyword>